<gene>
    <name evidence="1" type="ORF">IWX90DRAFT_1760</name>
</gene>
<organism evidence="1 2">
    <name type="scientific">Phyllosticta citrichinensis</name>
    <dbReference type="NCBI Taxonomy" id="1130410"/>
    <lineage>
        <taxon>Eukaryota</taxon>
        <taxon>Fungi</taxon>
        <taxon>Dikarya</taxon>
        <taxon>Ascomycota</taxon>
        <taxon>Pezizomycotina</taxon>
        <taxon>Dothideomycetes</taxon>
        <taxon>Dothideomycetes incertae sedis</taxon>
        <taxon>Botryosphaeriales</taxon>
        <taxon>Phyllostictaceae</taxon>
        <taxon>Phyllosticta</taxon>
    </lineage>
</organism>
<proteinExistence type="predicted"/>
<keyword evidence="2" id="KW-1185">Reference proteome</keyword>
<sequence>MIGIWSPALFSRSSPLRQTHHHFATSNRASVVPLPGRPHPNAPRTATLFASLVRAFGSAPHLCRCFVLSTSCHAARLRLSSVITEGASPGTPTPKPCNMLPLAPVRFAAVSTRLALDEPTLPNIPAPYTSASSHRMAHNATRQRIPVTLPCRILFGQKEPSLALQQPSGLCRLQSNGSRA</sequence>
<accession>A0ABR1Y4X0</accession>
<name>A0ABR1Y4X0_9PEZI</name>
<protein>
    <submittedName>
        <fullName evidence="1">Uncharacterized protein</fullName>
    </submittedName>
</protein>
<dbReference type="EMBL" id="JBBWUH010000001">
    <property type="protein sequence ID" value="KAK8176903.1"/>
    <property type="molecule type" value="Genomic_DNA"/>
</dbReference>
<dbReference type="Proteomes" id="UP001456524">
    <property type="component" value="Unassembled WGS sequence"/>
</dbReference>
<evidence type="ECO:0000313" key="1">
    <source>
        <dbReference type="EMBL" id="KAK8176903.1"/>
    </source>
</evidence>
<evidence type="ECO:0000313" key="2">
    <source>
        <dbReference type="Proteomes" id="UP001456524"/>
    </source>
</evidence>
<reference evidence="1 2" key="1">
    <citation type="journal article" date="2022" name="G3 (Bethesda)">
        <title>Enemy or ally: a genomic approach to elucidate the lifestyle of Phyllosticta citrichinaensis.</title>
        <authorList>
            <person name="Buijs V.A."/>
            <person name="Groenewald J.Z."/>
            <person name="Haridas S."/>
            <person name="LaButti K.M."/>
            <person name="Lipzen A."/>
            <person name="Martin F.M."/>
            <person name="Barry K."/>
            <person name="Grigoriev I.V."/>
            <person name="Crous P.W."/>
            <person name="Seidl M.F."/>
        </authorList>
    </citation>
    <scope>NUCLEOTIDE SEQUENCE [LARGE SCALE GENOMIC DNA]</scope>
    <source>
        <strain evidence="1 2">CBS 129764</strain>
    </source>
</reference>
<comment type="caution">
    <text evidence="1">The sequence shown here is derived from an EMBL/GenBank/DDBJ whole genome shotgun (WGS) entry which is preliminary data.</text>
</comment>